<dbReference type="RefSeq" id="WP_194509972.1">
    <property type="nucleotide sequence ID" value="NZ_JADILU010000013.1"/>
</dbReference>
<feature type="domain" description="Restriction endonuclease type IV Mrr" evidence="1">
    <location>
        <begin position="36"/>
        <end position="112"/>
    </location>
</feature>
<accession>A0ABW5ZSH3</accession>
<keyword evidence="3" id="KW-1185">Reference proteome</keyword>
<sequence>MKDWEIYEEQIFAKLKKEFPNSNILKNQKIKGKYSKRSRQIDILVKSLSIGNEIKVVVDCKKFSKKINVKTVESFLGFTEDVGAHIGILITNKGFSKSAENRIENYHREIKLQIVEYKRLDDYHFNWDTCNGCANSERPRISEISWSEPYPLLINDLCQLIQLGDCHYCGSPHIKCQGCGMIIEIDEFEFTNCMCGLTFGVGQPRPGEELSIFDIVIKEVEENYKEENFVDPNQIGLFNQKL</sequence>
<name>A0ABW5ZSH3_9FLAO</name>
<gene>
    <name evidence="2" type="ORF">ACFS29_06670</name>
</gene>
<dbReference type="Pfam" id="PF04471">
    <property type="entry name" value="Mrr_cat"/>
    <property type="match status" value="1"/>
</dbReference>
<dbReference type="Gene3D" id="3.40.1350.10">
    <property type="match status" value="1"/>
</dbReference>
<dbReference type="InterPro" id="IPR011856">
    <property type="entry name" value="tRNA_endonuc-like_dom_sf"/>
</dbReference>
<reference evidence="3" key="1">
    <citation type="journal article" date="2019" name="Int. J. Syst. Evol. Microbiol.">
        <title>The Global Catalogue of Microorganisms (GCM) 10K type strain sequencing project: providing services to taxonomists for standard genome sequencing and annotation.</title>
        <authorList>
            <consortium name="The Broad Institute Genomics Platform"/>
            <consortium name="The Broad Institute Genome Sequencing Center for Infectious Disease"/>
            <person name="Wu L."/>
            <person name="Ma J."/>
        </authorList>
    </citation>
    <scope>NUCLEOTIDE SEQUENCE [LARGE SCALE GENOMIC DNA]</scope>
    <source>
        <strain evidence="3">KCTC 32514</strain>
    </source>
</reference>
<evidence type="ECO:0000313" key="2">
    <source>
        <dbReference type="EMBL" id="MFD2915316.1"/>
    </source>
</evidence>
<evidence type="ECO:0000259" key="1">
    <source>
        <dbReference type="Pfam" id="PF04471"/>
    </source>
</evidence>
<organism evidence="2 3">
    <name type="scientific">Psychroserpens luteus</name>
    <dbReference type="NCBI Taxonomy" id="1434066"/>
    <lineage>
        <taxon>Bacteria</taxon>
        <taxon>Pseudomonadati</taxon>
        <taxon>Bacteroidota</taxon>
        <taxon>Flavobacteriia</taxon>
        <taxon>Flavobacteriales</taxon>
        <taxon>Flavobacteriaceae</taxon>
        <taxon>Psychroserpens</taxon>
    </lineage>
</organism>
<dbReference type="Proteomes" id="UP001597548">
    <property type="component" value="Unassembled WGS sequence"/>
</dbReference>
<dbReference type="EMBL" id="JBHUOS010000003">
    <property type="protein sequence ID" value="MFD2915316.1"/>
    <property type="molecule type" value="Genomic_DNA"/>
</dbReference>
<evidence type="ECO:0000313" key="3">
    <source>
        <dbReference type="Proteomes" id="UP001597548"/>
    </source>
</evidence>
<comment type="caution">
    <text evidence="2">The sequence shown here is derived from an EMBL/GenBank/DDBJ whole genome shotgun (WGS) entry which is preliminary data.</text>
</comment>
<dbReference type="InterPro" id="IPR007560">
    <property type="entry name" value="Restrct_endonuc_IV_Mrr"/>
</dbReference>
<dbReference type="SUPFAM" id="SSF52980">
    <property type="entry name" value="Restriction endonuclease-like"/>
    <property type="match status" value="1"/>
</dbReference>
<dbReference type="InterPro" id="IPR011335">
    <property type="entry name" value="Restrct_endonuc-II-like"/>
</dbReference>
<protein>
    <submittedName>
        <fullName evidence="2">DUF2034 domain-containing protein</fullName>
    </submittedName>
</protein>
<proteinExistence type="predicted"/>